<dbReference type="AlphaFoldDB" id="A0A2S2QGZ0"/>
<protein>
    <recommendedName>
        <fullName evidence="2">RNA-directed DNA polymerase from mobile element jockey</fullName>
    </recommendedName>
</protein>
<gene>
    <name evidence="1" type="ORF">g.87251</name>
</gene>
<sequence length="155" mass="17565">MFADDLKIFLEIRCINNCHRLQSALDALNAWAIYIGLDFNISKCLFRSFYKICSPIIFSYTLCNLPLAHSGAAVSDLGIIMDRAFTFYKNIEKTCCKALKTLDPIKRVSTEFKLLAPLKALYCAFVGSVLEYDTVIWDPYTATSRSQIEKVHLSS</sequence>
<organism evidence="1">
    <name type="scientific">Sipha flava</name>
    <name type="common">yellow sugarcane aphid</name>
    <dbReference type="NCBI Taxonomy" id="143950"/>
    <lineage>
        <taxon>Eukaryota</taxon>
        <taxon>Metazoa</taxon>
        <taxon>Ecdysozoa</taxon>
        <taxon>Arthropoda</taxon>
        <taxon>Hexapoda</taxon>
        <taxon>Insecta</taxon>
        <taxon>Pterygota</taxon>
        <taxon>Neoptera</taxon>
        <taxon>Paraneoptera</taxon>
        <taxon>Hemiptera</taxon>
        <taxon>Sternorrhyncha</taxon>
        <taxon>Aphidomorpha</taxon>
        <taxon>Aphidoidea</taxon>
        <taxon>Aphididae</taxon>
        <taxon>Sipha</taxon>
    </lineage>
</organism>
<accession>A0A2S2QGZ0</accession>
<name>A0A2S2QGZ0_9HEMI</name>
<reference evidence="1" key="1">
    <citation type="submission" date="2018-04" db="EMBL/GenBank/DDBJ databases">
        <title>Transcriptome assembly of Sipha flava.</title>
        <authorList>
            <person name="Scully E.D."/>
            <person name="Geib S.M."/>
            <person name="Palmer N.A."/>
            <person name="Koch K."/>
            <person name="Bradshaw J."/>
            <person name="Heng-Moss T."/>
            <person name="Sarath G."/>
        </authorList>
    </citation>
    <scope>NUCLEOTIDE SEQUENCE</scope>
</reference>
<evidence type="ECO:0008006" key="2">
    <source>
        <dbReference type="Google" id="ProtNLM"/>
    </source>
</evidence>
<dbReference type="OrthoDB" id="6593189at2759"/>
<dbReference type="EMBL" id="GGMS01007822">
    <property type="protein sequence ID" value="MBY77025.1"/>
    <property type="molecule type" value="Transcribed_RNA"/>
</dbReference>
<evidence type="ECO:0000313" key="1">
    <source>
        <dbReference type="EMBL" id="MBY77025.1"/>
    </source>
</evidence>
<proteinExistence type="predicted"/>